<dbReference type="Proteomes" id="UP000821845">
    <property type="component" value="Chromosome 2"/>
</dbReference>
<evidence type="ECO:0000313" key="1">
    <source>
        <dbReference type="EMBL" id="KAH6938104.1"/>
    </source>
</evidence>
<reference evidence="1" key="1">
    <citation type="submission" date="2020-05" db="EMBL/GenBank/DDBJ databases">
        <title>Large-scale comparative analyses of tick genomes elucidate their genetic diversity and vector capacities.</title>
        <authorList>
            <person name="Jia N."/>
            <person name="Wang J."/>
            <person name="Shi W."/>
            <person name="Du L."/>
            <person name="Sun Y."/>
            <person name="Zhan W."/>
            <person name="Jiang J."/>
            <person name="Wang Q."/>
            <person name="Zhang B."/>
            <person name="Ji P."/>
            <person name="Sakyi L.B."/>
            <person name="Cui X."/>
            <person name="Yuan T."/>
            <person name="Jiang B."/>
            <person name="Yang W."/>
            <person name="Lam T.T.-Y."/>
            <person name="Chang Q."/>
            <person name="Ding S."/>
            <person name="Wang X."/>
            <person name="Zhu J."/>
            <person name="Ruan X."/>
            <person name="Zhao L."/>
            <person name="Wei J."/>
            <person name="Que T."/>
            <person name="Du C."/>
            <person name="Cheng J."/>
            <person name="Dai P."/>
            <person name="Han X."/>
            <person name="Huang E."/>
            <person name="Gao Y."/>
            <person name="Liu J."/>
            <person name="Shao H."/>
            <person name="Ye R."/>
            <person name="Li L."/>
            <person name="Wei W."/>
            <person name="Wang X."/>
            <person name="Wang C."/>
            <person name="Yang T."/>
            <person name="Huo Q."/>
            <person name="Li W."/>
            <person name="Guo W."/>
            <person name="Chen H."/>
            <person name="Zhou L."/>
            <person name="Ni X."/>
            <person name="Tian J."/>
            <person name="Zhou Y."/>
            <person name="Sheng Y."/>
            <person name="Liu T."/>
            <person name="Pan Y."/>
            <person name="Xia L."/>
            <person name="Li J."/>
            <person name="Zhao F."/>
            <person name="Cao W."/>
        </authorList>
    </citation>
    <scope>NUCLEOTIDE SEQUENCE</scope>
    <source>
        <strain evidence="1">Hyas-2018</strain>
    </source>
</reference>
<organism evidence="1 2">
    <name type="scientific">Hyalomma asiaticum</name>
    <name type="common">Tick</name>
    <dbReference type="NCBI Taxonomy" id="266040"/>
    <lineage>
        <taxon>Eukaryota</taxon>
        <taxon>Metazoa</taxon>
        <taxon>Ecdysozoa</taxon>
        <taxon>Arthropoda</taxon>
        <taxon>Chelicerata</taxon>
        <taxon>Arachnida</taxon>
        <taxon>Acari</taxon>
        <taxon>Parasitiformes</taxon>
        <taxon>Ixodida</taxon>
        <taxon>Ixodoidea</taxon>
        <taxon>Ixodidae</taxon>
        <taxon>Hyalomminae</taxon>
        <taxon>Hyalomma</taxon>
    </lineage>
</organism>
<accession>A0ACB7SWE0</accession>
<proteinExistence type="predicted"/>
<sequence>MMVGLALLLVMILAPTTSLARGGPRKLRRATPDAFEIFSRFPNVVAISDWNDDAFFECLSGKRIDFDPDTRETTYIFMYKGHRGAERANVAYHISQAPSQNHFFYYLDNDTEKKRNATLHYTDYTTCNIIQGAYHGDQCMLFVTKQAADNVTEDCIEQYNDICGASFSLYSRDLCADGEEDY</sequence>
<evidence type="ECO:0000313" key="2">
    <source>
        <dbReference type="Proteomes" id="UP000821845"/>
    </source>
</evidence>
<dbReference type="EMBL" id="CM023482">
    <property type="protein sequence ID" value="KAH6938104.1"/>
    <property type="molecule type" value="Genomic_DNA"/>
</dbReference>
<keyword evidence="2" id="KW-1185">Reference proteome</keyword>
<protein>
    <submittedName>
        <fullName evidence="1">Uncharacterized protein</fullName>
    </submittedName>
</protein>
<name>A0ACB7SWE0_HYAAI</name>
<gene>
    <name evidence="1" type="ORF">HPB50_006781</name>
</gene>
<comment type="caution">
    <text evidence="1">The sequence shown here is derived from an EMBL/GenBank/DDBJ whole genome shotgun (WGS) entry which is preliminary data.</text>
</comment>